<evidence type="ECO:0000313" key="1">
    <source>
        <dbReference type="EMBL" id="CAA3007382.1"/>
    </source>
</evidence>
<organism evidence="1 2">
    <name type="scientific">Olea europaea subsp. europaea</name>
    <dbReference type="NCBI Taxonomy" id="158383"/>
    <lineage>
        <taxon>Eukaryota</taxon>
        <taxon>Viridiplantae</taxon>
        <taxon>Streptophyta</taxon>
        <taxon>Embryophyta</taxon>
        <taxon>Tracheophyta</taxon>
        <taxon>Spermatophyta</taxon>
        <taxon>Magnoliopsida</taxon>
        <taxon>eudicotyledons</taxon>
        <taxon>Gunneridae</taxon>
        <taxon>Pentapetalae</taxon>
        <taxon>asterids</taxon>
        <taxon>lamiids</taxon>
        <taxon>Lamiales</taxon>
        <taxon>Oleaceae</taxon>
        <taxon>Oleeae</taxon>
        <taxon>Olea</taxon>
    </lineage>
</organism>
<dbReference type="AlphaFoldDB" id="A0A8S0TRC2"/>
<dbReference type="Proteomes" id="UP000594638">
    <property type="component" value="Unassembled WGS sequence"/>
</dbReference>
<gene>
    <name evidence="1" type="ORF">OLEA9_A022514</name>
</gene>
<dbReference type="EMBL" id="CACTIH010007273">
    <property type="protein sequence ID" value="CAA3007382.1"/>
    <property type="molecule type" value="Genomic_DNA"/>
</dbReference>
<reference evidence="1 2" key="1">
    <citation type="submission" date="2019-12" db="EMBL/GenBank/DDBJ databases">
        <authorList>
            <person name="Alioto T."/>
            <person name="Alioto T."/>
            <person name="Gomez Garrido J."/>
        </authorList>
    </citation>
    <scope>NUCLEOTIDE SEQUENCE [LARGE SCALE GENOMIC DNA]</scope>
</reference>
<protein>
    <submittedName>
        <fullName evidence="1">Uncharacterized protein</fullName>
    </submittedName>
</protein>
<name>A0A8S0TRC2_OLEEU</name>
<proteinExistence type="predicted"/>
<comment type="caution">
    <text evidence="1">The sequence shown here is derived from an EMBL/GenBank/DDBJ whole genome shotgun (WGS) entry which is preliminary data.</text>
</comment>
<sequence length="76" mass="8858">MDVASSRFSWTLKVVNNGEWEFRPTVYLDLRIKVYNVTMHERTVVGFRVLLGFHDYTMAGHEHWSGSRKLAGDGER</sequence>
<dbReference type="Gramene" id="OE9A022514T1">
    <property type="protein sequence ID" value="OE9A022514C1"/>
    <property type="gene ID" value="OE9A022514"/>
</dbReference>
<accession>A0A8S0TRC2</accession>
<keyword evidence="2" id="KW-1185">Reference proteome</keyword>
<evidence type="ECO:0000313" key="2">
    <source>
        <dbReference type="Proteomes" id="UP000594638"/>
    </source>
</evidence>